<organism evidence="1 2">
    <name type="scientific">Gimesia aquarii</name>
    <dbReference type="NCBI Taxonomy" id="2527964"/>
    <lineage>
        <taxon>Bacteria</taxon>
        <taxon>Pseudomonadati</taxon>
        <taxon>Planctomycetota</taxon>
        <taxon>Planctomycetia</taxon>
        <taxon>Planctomycetales</taxon>
        <taxon>Planctomycetaceae</taxon>
        <taxon>Gimesia</taxon>
    </lineage>
</organism>
<dbReference type="InterPro" id="IPR011050">
    <property type="entry name" value="Pectin_lyase_fold/virulence"/>
</dbReference>
<gene>
    <name evidence="1" type="ORF">V202x_07540</name>
</gene>
<proteinExistence type="predicted"/>
<evidence type="ECO:0000313" key="2">
    <source>
        <dbReference type="Proteomes" id="UP000318384"/>
    </source>
</evidence>
<dbReference type="EMBL" id="CP037422">
    <property type="protein sequence ID" value="QDU07401.1"/>
    <property type="molecule type" value="Genomic_DNA"/>
</dbReference>
<keyword evidence="2" id="KW-1185">Reference proteome</keyword>
<reference evidence="1 2" key="1">
    <citation type="submission" date="2019-03" db="EMBL/GenBank/DDBJ databases">
        <title>Deep-cultivation of Planctomycetes and their phenomic and genomic characterization uncovers novel biology.</title>
        <authorList>
            <person name="Wiegand S."/>
            <person name="Jogler M."/>
            <person name="Boedeker C."/>
            <person name="Pinto D."/>
            <person name="Vollmers J."/>
            <person name="Rivas-Marin E."/>
            <person name="Kohn T."/>
            <person name="Peeters S.H."/>
            <person name="Heuer A."/>
            <person name="Rast P."/>
            <person name="Oberbeckmann S."/>
            <person name="Bunk B."/>
            <person name="Jeske O."/>
            <person name="Meyerdierks A."/>
            <person name="Storesund J.E."/>
            <person name="Kallscheuer N."/>
            <person name="Luecker S."/>
            <person name="Lage O.M."/>
            <person name="Pohl T."/>
            <person name="Merkel B.J."/>
            <person name="Hornburger P."/>
            <person name="Mueller R.-W."/>
            <person name="Bruemmer F."/>
            <person name="Labrenz M."/>
            <person name="Spormann A.M."/>
            <person name="Op den Camp H."/>
            <person name="Overmann J."/>
            <person name="Amann R."/>
            <person name="Jetten M.S.M."/>
            <person name="Mascher T."/>
            <person name="Medema M.H."/>
            <person name="Devos D.P."/>
            <person name="Kaster A.-K."/>
            <person name="Ovreas L."/>
            <person name="Rohde M."/>
            <person name="Galperin M.Y."/>
            <person name="Jogler C."/>
        </authorList>
    </citation>
    <scope>NUCLEOTIDE SEQUENCE [LARGE SCALE GENOMIC DNA]</scope>
    <source>
        <strain evidence="1 2">V202</strain>
    </source>
</reference>
<dbReference type="OrthoDB" id="288665at2"/>
<evidence type="ECO:0008006" key="3">
    <source>
        <dbReference type="Google" id="ProtNLM"/>
    </source>
</evidence>
<accession>A0A517WQ68</accession>
<name>A0A517WQ68_9PLAN</name>
<dbReference type="Proteomes" id="UP000318384">
    <property type="component" value="Chromosome"/>
</dbReference>
<evidence type="ECO:0000313" key="1">
    <source>
        <dbReference type="EMBL" id="QDU07401.1"/>
    </source>
</evidence>
<sequence>MRNAARFARLSSGLLCLLFLFFELQQAVCGVIYVDNRLGNNTLNGIAPKIVDGQNGPVKTITRAIQYAKQGDKIILANNETPYFESLSLSGKRFSGLGKEKFTILGNGAIISGAIQIPPKGWRQSENGLWKVTPFRKGFFNLYHNGKRLPEYRPAENQDAELDKILPGNWAVHRGAIYYRALKNQIPPTESFTLAGKSVGLTLIDIDGLQISDLTFEKFRMDGINIHDRCKNIVLENVTCIENGRCGLSVNGTSQVKVIDSMLINNRIDDLLITEQAVADLRKTELSKKASVSE</sequence>
<dbReference type="AlphaFoldDB" id="A0A517WQ68"/>
<dbReference type="RefSeq" id="WP_145171311.1">
    <property type="nucleotide sequence ID" value="NZ_CP037422.1"/>
</dbReference>
<dbReference type="InterPro" id="IPR012334">
    <property type="entry name" value="Pectin_lyas_fold"/>
</dbReference>
<dbReference type="Gene3D" id="2.160.20.10">
    <property type="entry name" value="Single-stranded right-handed beta-helix, Pectin lyase-like"/>
    <property type="match status" value="1"/>
</dbReference>
<dbReference type="SUPFAM" id="SSF51126">
    <property type="entry name" value="Pectin lyase-like"/>
    <property type="match status" value="1"/>
</dbReference>
<protein>
    <recommendedName>
        <fullName evidence="3">Right handed beta helix domain-containing protein</fullName>
    </recommendedName>
</protein>